<accession>A0A1Y1WX42</accession>
<keyword evidence="3" id="KW-1185">Reference proteome</keyword>
<evidence type="ECO:0000313" key="3">
    <source>
        <dbReference type="Proteomes" id="UP000193944"/>
    </source>
</evidence>
<feature type="compositionally biased region" description="Acidic residues" evidence="1">
    <location>
        <begin position="81"/>
        <end position="152"/>
    </location>
</feature>
<feature type="compositionally biased region" description="Acidic residues" evidence="1">
    <location>
        <begin position="53"/>
        <end position="74"/>
    </location>
</feature>
<sequence length="341" mass="38495">MALASPINDKEEKKSEVSATVSLVPLETVPATKNDDDDEDNNVEVIQFQRIVDDDEAGDEVNEDENVEEKEAEIEEVKEVEAEDDEKEEEKEAETEDVEETKDDEKEEEKEAEAEDVEETKDDEKEEEKEAETEDVEVKDDEKEEENEEENEVVTTIGENEEDNDEEENKTEIKKIEGVKSDAPENETIIVPEIQEYPMEEKKANTCTRDLLMMGNNYATIDACDDIYNACTTKELLSIILIFYSQTTPVSIEYTIYDDMNKGHISEQCGSVLLNSKIFIDETTVIQPIDEIASVEKITTINQDLPKVSSAVSAVIADDKKESSDPFAFDGEDPIEDDSIS</sequence>
<evidence type="ECO:0000256" key="1">
    <source>
        <dbReference type="SAM" id="MobiDB-lite"/>
    </source>
</evidence>
<dbReference type="Proteomes" id="UP000193944">
    <property type="component" value="Unassembled WGS sequence"/>
</dbReference>
<feature type="region of interest" description="Disordered" evidence="1">
    <location>
        <begin position="318"/>
        <end position="341"/>
    </location>
</feature>
<reference evidence="2 3" key="2">
    <citation type="submission" date="2016-08" db="EMBL/GenBank/DDBJ databases">
        <title>Pervasive Adenine N6-methylation of Active Genes in Fungi.</title>
        <authorList>
            <consortium name="DOE Joint Genome Institute"/>
            <person name="Mondo S.J."/>
            <person name="Dannebaum R.O."/>
            <person name="Kuo R.C."/>
            <person name="Labutti K."/>
            <person name="Haridas S."/>
            <person name="Kuo A."/>
            <person name="Salamov A."/>
            <person name="Ahrendt S.R."/>
            <person name="Lipzen A."/>
            <person name="Sullivan W."/>
            <person name="Andreopoulos W.B."/>
            <person name="Clum A."/>
            <person name="Lindquist E."/>
            <person name="Daum C."/>
            <person name="Ramamoorthy G.K."/>
            <person name="Gryganskyi A."/>
            <person name="Culley D."/>
            <person name="Magnuson J.K."/>
            <person name="James T.Y."/>
            <person name="O'Malley M.A."/>
            <person name="Stajich J.E."/>
            <person name="Spatafora J.W."/>
            <person name="Visel A."/>
            <person name="Grigoriev I.V."/>
        </authorList>
    </citation>
    <scope>NUCLEOTIDE SEQUENCE [LARGE SCALE GENOMIC DNA]</scope>
    <source>
        <strain evidence="2 3">S4</strain>
    </source>
</reference>
<feature type="compositionally biased region" description="Acidic residues" evidence="1">
    <location>
        <begin position="159"/>
        <end position="169"/>
    </location>
</feature>
<reference evidence="2 3" key="1">
    <citation type="submission" date="2016-08" db="EMBL/GenBank/DDBJ databases">
        <title>A Parts List for Fungal Cellulosomes Revealed by Comparative Genomics.</title>
        <authorList>
            <consortium name="DOE Joint Genome Institute"/>
            <person name="Haitjema C.H."/>
            <person name="Gilmore S.P."/>
            <person name="Henske J.K."/>
            <person name="Solomon K.V."/>
            <person name="De Groot R."/>
            <person name="Kuo A."/>
            <person name="Mondo S.J."/>
            <person name="Salamov A.A."/>
            <person name="Labutti K."/>
            <person name="Zhao Z."/>
            <person name="Chiniquy J."/>
            <person name="Barry K."/>
            <person name="Brewer H.M."/>
            <person name="Purvine S.O."/>
            <person name="Wright A.T."/>
            <person name="Boxma B."/>
            <person name="Van Alen T."/>
            <person name="Hackstein J.H."/>
            <person name="Baker S.E."/>
            <person name="Grigoriev I.V."/>
            <person name="O'Malley M.A."/>
        </authorList>
    </citation>
    <scope>NUCLEOTIDE SEQUENCE [LARGE SCALE GENOMIC DNA]</scope>
    <source>
        <strain evidence="2 3">S4</strain>
    </source>
</reference>
<proteinExistence type="predicted"/>
<feature type="region of interest" description="Disordered" evidence="1">
    <location>
        <begin position="49"/>
        <end position="180"/>
    </location>
</feature>
<feature type="non-terminal residue" evidence="2">
    <location>
        <position position="341"/>
    </location>
</feature>
<protein>
    <submittedName>
        <fullName evidence="2">Uncharacterized protein</fullName>
    </submittedName>
</protein>
<feature type="region of interest" description="Disordered" evidence="1">
    <location>
        <begin position="1"/>
        <end position="21"/>
    </location>
</feature>
<dbReference type="EMBL" id="MCFG01000223">
    <property type="protein sequence ID" value="ORX78083.1"/>
    <property type="molecule type" value="Genomic_DNA"/>
</dbReference>
<organism evidence="2 3">
    <name type="scientific">Anaeromyces robustus</name>
    <dbReference type="NCBI Taxonomy" id="1754192"/>
    <lineage>
        <taxon>Eukaryota</taxon>
        <taxon>Fungi</taxon>
        <taxon>Fungi incertae sedis</taxon>
        <taxon>Chytridiomycota</taxon>
        <taxon>Chytridiomycota incertae sedis</taxon>
        <taxon>Neocallimastigomycetes</taxon>
        <taxon>Neocallimastigales</taxon>
        <taxon>Neocallimastigaceae</taxon>
        <taxon>Anaeromyces</taxon>
    </lineage>
</organism>
<dbReference type="AlphaFoldDB" id="A0A1Y1WX42"/>
<name>A0A1Y1WX42_9FUNG</name>
<evidence type="ECO:0000313" key="2">
    <source>
        <dbReference type="EMBL" id="ORX78083.1"/>
    </source>
</evidence>
<feature type="compositionally biased region" description="Acidic residues" evidence="1">
    <location>
        <begin position="330"/>
        <end position="341"/>
    </location>
</feature>
<comment type="caution">
    <text evidence="2">The sequence shown here is derived from an EMBL/GenBank/DDBJ whole genome shotgun (WGS) entry which is preliminary data.</text>
</comment>
<feature type="compositionally biased region" description="Basic and acidic residues" evidence="1">
    <location>
        <begin position="170"/>
        <end position="180"/>
    </location>
</feature>
<dbReference type="OrthoDB" id="10570588at2759"/>
<gene>
    <name evidence="2" type="ORF">BCR32DRAFT_328657</name>
</gene>